<keyword evidence="2" id="KW-0521">NADP</keyword>
<dbReference type="AlphaFoldDB" id="A0AAD9Z0Y2"/>
<evidence type="ECO:0000256" key="2">
    <source>
        <dbReference type="ARBA" id="ARBA00022857"/>
    </source>
</evidence>
<dbReference type="Pfam" id="PF00106">
    <property type="entry name" value="adh_short"/>
    <property type="match status" value="1"/>
</dbReference>
<dbReference type="PRINTS" id="PR00081">
    <property type="entry name" value="GDHRDH"/>
</dbReference>
<dbReference type="Proteomes" id="UP001276659">
    <property type="component" value="Unassembled WGS sequence"/>
</dbReference>
<dbReference type="PANTHER" id="PTHR24320">
    <property type="entry name" value="RETINOL DEHYDROGENASE"/>
    <property type="match status" value="1"/>
</dbReference>
<dbReference type="Gene3D" id="3.40.50.720">
    <property type="entry name" value="NAD(P)-binding Rossmann-like Domain"/>
    <property type="match status" value="1"/>
</dbReference>
<dbReference type="EMBL" id="JASNWA010000010">
    <property type="protein sequence ID" value="KAK3168921.1"/>
    <property type="molecule type" value="Genomic_DNA"/>
</dbReference>
<organism evidence="4 5">
    <name type="scientific">Lepraria neglecta</name>
    <dbReference type="NCBI Taxonomy" id="209136"/>
    <lineage>
        <taxon>Eukaryota</taxon>
        <taxon>Fungi</taxon>
        <taxon>Dikarya</taxon>
        <taxon>Ascomycota</taxon>
        <taxon>Pezizomycotina</taxon>
        <taxon>Lecanoromycetes</taxon>
        <taxon>OSLEUM clade</taxon>
        <taxon>Lecanoromycetidae</taxon>
        <taxon>Lecanorales</taxon>
        <taxon>Lecanorineae</taxon>
        <taxon>Stereocaulaceae</taxon>
        <taxon>Lepraria</taxon>
    </lineage>
</organism>
<comment type="similarity">
    <text evidence="1">Belongs to the short-chain dehydrogenases/reductases (SDR) family.</text>
</comment>
<evidence type="ECO:0000313" key="5">
    <source>
        <dbReference type="Proteomes" id="UP001276659"/>
    </source>
</evidence>
<comment type="caution">
    <text evidence="4">The sequence shown here is derived from an EMBL/GenBank/DDBJ whole genome shotgun (WGS) entry which is preliminary data.</text>
</comment>
<protein>
    <submittedName>
        <fullName evidence="4">Uncharacterized protein</fullName>
    </submittedName>
</protein>
<evidence type="ECO:0000256" key="3">
    <source>
        <dbReference type="ARBA" id="ARBA00023002"/>
    </source>
</evidence>
<sequence>MSSKKACEFYAEDIPNLNGYVVIVTGGNSGIGYETTLQLASHGARVYIAARSPERVNKAIAEMKASRKVKLDLHPLDMDLQNLHSVKEGADAFMRLESRLDVLINNAGACPSFHS</sequence>
<keyword evidence="3" id="KW-0560">Oxidoreductase</keyword>
<dbReference type="PANTHER" id="PTHR24320:SF282">
    <property type="entry name" value="WW DOMAIN-CONTAINING OXIDOREDUCTASE"/>
    <property type="match status" value="1"/>
</dbReference>
<dbReference type="InterPro" id="IPR036291">
    <property type="entry name" value="NAD(P)-bd_dom_sf"/>
</dbReference>
<name>A0AAD9Z0Y2_9LECA</name>
<accession>A0AAD9Z0Y2</accession>
<keyword evidence="5" id="KW-1185">Reference proteome</keyword>
<evidence type="ECO:0000256" key="1">
    <source>
        <dbReference type="ARBA" id="ARBA00006484"/>
    </source>
</evidence>
<evidence type="ECO:0000313" key="4">
    <source>
        <dbReference type="EMBL" id="KAK3168921.1"/>
    </source>
</evidence>
<dbReference type="GO" id="GO:0016491">
    <property type="term" value="F:oxidoreductase activity"/>
    <property type="evidence" value="ECO:0007669"/>
    <property type="project" value="UniProtKB-KW"/>
</dbReference>
<dbReference type="InterPro" id="IPR002347">
    <property type="entry name" value="SDR_fam"/>
</dbReference>
<reference evidence="4" key="1">
    <citation type="submission" date="2022-11" db="EMBL/GenBank/DDBJ databases">
        <title>Chromosomal genome sequence assembly and mating type (MAT) locus characterization of the leprose asexual lichenized fungus Lepraria neglecta (Nyl.) Erichsen.</title>
        <authorList>
            <person name="Allen J.L."/>
            <person name="Pfeffer B."/>
        </authorList>
    </citation>
    <scope>NUCLEOTIDE SEQUENCE</scope>
    <source>
        <strain evidence="4">Allen 5258</strain>
    </source>
</reference>
<gene>
    <name evidence="4" type="ORF">OEA41_005369</name>
</gene>
<proteinExistence type="inferred from homology"/>
<dbReference type="SUPFAM" id="SSF51735">
    <property type="entry name" value="NAD(P)-binding Rossmann-fold domains"/>
    <property type="match status" value="1"/>
</dbReference>